<reference evidence="1 2" key="1">
    <citation type="submission" date="2019-07" db="EMBL/GenBank/DDBJ databases">
        <title>Whole genome shotgun sequence of Nocardia ninae NBRC 108245.</title>
        <authorList>
            <person name="Hosoyama A."/>
            <person name="Uohara A."/>
            <person name="Ohji S."/>
            <person name="Ichikawa N."/>
        </authorList>
    </citation>
    <scope>NUCLEOTIDE SEQUENCE [LARGE SCALE GENOMIC DNA]</scope>
    <source>
        <strain evidence="1 2">NBRC 108245</strain>
    </source>
</reference>
<dbReference type="Proteomes" id="UP000321424">
    <property type="component" value="Unassembled WGS sequence"/>
</dbReference>
<evidence type="ECO:0000313" key="2">
    <source>
        <dbReference type="Proteomes" id="UP000321424"/>
    </source>
</evidence>
<proteinExistence type="predicted"/>
<organism evidence="1 2">
    <name type="scientific">Nocardia ninae NBRC 108245</name>
    <dbReference type="NCBI Taxonomy" id="1210091"/>
    <lineage>
        <taxon>Bacteria</taxon>
        <taxon>Bacillati</taxon>
        <taxon>Actinomycetota</taxon>
        <taxon>Actinomycetes</taxon>
        <taxon>Mycobacteriales</taxon>
        <taxon>Nocardiaceae</taxon>
        <taxon>Nocardia</taxon>
    </lineage>
</organism>
<accession>A0A511M9Q9</accession>
<dbReference type="OrthoDB" id="4557043at2"/>
<protein>
    <submittedName>
        <fullName evidence="1">Uncharacterized protein</fullName>
    </submittedName>
</protein>
<dbReference type="AlphaFoldDB" id="A0A511M9Q9"/>
<dbReference type="EMBL" id="BJXA01000005">
    <property type="protein sequence ID" value="GEM36828.1"/>
    <property type="molecule type" value="Genomic_DNA"/>
</dbReference>
<evidence type="ECO:0000313" key="1">
    <source>
        <dbReference type="EMBL" id="GEM36828.1"/>
    </source>
</evidence>
<keyword evidence="2" id="KW-1185">Reference proteome</keyword>
<gene>
    <name evidence="1" type="ORF">NN4_13470</name>
</gene>
<comment type="caution">
    <text evidence="1">The sequence shown here is derived from an EMBL/GenBank/DDBJ whole genome shotgun (WGS) entry which is preliminary data.</text>
</comment>
<name>A0A511M9Q9_9NOCA</name>
<dbReference type="RefSeq" id="WP_147129058.1">
    <property type="nucleotide sequence ID" value="NZ_BJXA01000005.1"/>
</dbReference>
<sequence length="126" mass="13241">MRTPGFTAEQSLGRTGRVYRTVDRNGGFGGTNLLPQQDWDAEGGGGGTEATCCRKKCPGACHCSGHQGHCDSVVEEAPAEFLMAGPIDKCVSTDGRSHAYCSCGCWADAHDAGCGECPELPEPIYL</sequence>